<evidence type="ECO:0000259" key="2">
    <source>
        <dbReference type="Pfam" id="PF00263"/>
    </source>
</evidence>
<feature type="domain" description="Pilus formation protein N-terminal" evidence="3">
    <location>
        <begin position="57"/>
        <end position="122"/>
    </location>
</feature>
<evidence type="ECO:0000259" key="3">
    <source>
        <dbReference type="Pfam" id="PF13629"/>
    </source>
</evidence>
<feature type="compositionally biased region" description="Pro residues" evidence="1">
    <location>
        <begin position="517"/>
        <end position="527"/>
    </location>
</feature>
<reference evidence="4" key="1">
    <citation type="submission" date="2018-06" db="EMBL/GenBank/DDBJ databases">
        <authorList>
            <person name="Zhirakovskaya E."/>
        </authorList>
    </citation>
    <scope>NUCLEOTIDE SEQUENCE</scope>
</reference>
<feature type="domain" description="Type II/III secretion system secretin-like" evidence="2">
    <location>
        <begin position="272"/>
        <end position="432"/>
    </location>
</feature>
<dbReference type="InterPro" id="IPR050810">
    <property type="entry name" value="Bact_Secretion_Sys_Channel"/>
</dbReference>
<dbReference type="EMBL" id="UOGL01000029">
    <property type="protein sequence ID" value="VAX36063.1"/>
    <property type="molecule type" value="Genomic_DNA"/>
</dbReference>
<dbReference type="PRINTS" id="PR00811">
    <property type="entry name" value="BCTERIALGSPD"/>
</dbReference>
<evidence type="ECO:0000256" key="1">
    <source>
        <dbReference type="SAM" id="MobiDB-lite"/>
    </source>
</evidence>
<organism evidence="4">
    <name type="scientific">hydrothermal vent metagenome</name>
    <dbReference type="NCBI Taxonomy" id="652676"/>
    <lineage>
        <taxon>unclassified sequences</taxon>
        <taxon>metagenomes</taxon>
        <taxon>ecological metagenomes</taxon>
    </lineage>
</organism>
<feature type="compositionally biased region" description="Polar residues" evidence="1">
    <location>
        <begin position="484"/>
        <end position="495"/>
    </location>
</feature>
<dbReference type="PANTHER" id="PTHR30332:SF17">
    <property type="entry name" value="TYPE IV PILIATION SYSTEM PROTEIN DR_0774-RELATED"/>
    <property type="match status" value="1"/>
</dbReference>
<dbReference type="Pfam" id="PF00263">
    <property type="entry name" value="Secretin"/>
    <property type="match status" value="1"/>
</dbReference>
<dbReference type="AlphaFoldDB" id="A0A3B1DH05"/>
<dbReference type="InterPro" id="IPR004846">
    <property type="entry name" value="T2SS/T3SS_dom"/>
</dbReference>
<proteinExistence type="predicted"/>
<evidence type="ECO:0000313" key="4">
    <source>
        <dbReference type="EMBL" id="VAX36063.1"/>
    </source>
</evidence>
<gene>
    <name evidence="4" type="ORF">MNBD_PLANCTO02-2176</name>
</gene>
<accession>A0A3B1DH05</accession>
<dbReference type="PANTHER" id="PTHR30332">
    <property type="entry name" value="PROBABLE GENERAL SECRETION PATHWAY PROTEIN D"/>
    <property type="match status" value="1"/>
</dbReference>
<dbReference type="InterPro" id="IPR032789">
    <property type="entry name" value="T2SS-T3SS_pil_N"/>
</dbReference>
<protein>
    <submittedName>
        <fullName evidence="4">Type II/IV secretion system secretin RcpA/CpaC, associated with Flp pilus assembly</fullName>
    </submittedName>
</protein>
<feature type="region of interest" description="Disordered" evidence="1">
    <location>
        <begin position="484"/>
        <end position="618"/>
    </location>
</feature>
<name>A0A3B1DH05_9ZZZZ</name>
<feature type="compositionally biased region" description="Low complexity" evidence="1">
    <location>
        <begin position="506"/>
        <end position="516"/>
    </location>
</feature>
<feature type="compositionally biased region" description="Low complexity" evidence="1">
    <location>
        <begin position="601"/>
        <end position="618"/>
    </location>
</feature>
<dbReference type="GO" id="GO:0009306">
    <property type="term" value="P:protein secretion"/>
    <property type="evidence" value="ECO:0007669"/>
    <property type="project" value="InterPro"/>
</dbReference>
<dbReference type="GO" id="GO:0015627">
    <property type="term" value="C:type II protein secretion system complex"/>
    <property type="evidence" value="ECO:0007669"/>
    <property type="project" value="TreeGrafter"/>
</dbReference>
<dbReference type="Pfam" id="PF13629">
    <property type="entry name" value="T2SS-T3SS_pil_N"/>
    <property type="match status" value="1"/>
</dbReference>
<dbReference type="InterPro" id="IPR001775">
    <property type="entry name" value="GspD/PilQ"/>
</dbReference>
<sequence length="618" mass="68053">MQYLSKLKKRILIPTILLGLAALPLFVVQSKSTLGQEDNSQVATDPVVHISKKKSNVKVVKQFSKVIQMDHRIKRVDGFNPDILKVTPLGTKAIRIYAVEPGVTSLTLVDETNKVYSIEVLVTGDVRHLQAYISELFPKDSVHAVEVSDAVLLRGWVTQPEHITELTELAEQFYPRVLNQMKVGGEQRVVLRVKIMEAQRTKIRKMGFNFLYVNSNSVLSSAPGKLGPLGALAASAVGVPPAAAISAATLTDPTIAFGIVDKSNAFTGFLEALKEESLLKILAEPNLVATNGRPANMHSGGEFPILVPSTLGNVSIEFKKFGTKLEAVPVILGNGRVRLELHPSVSEKDFSTAVQVGNILVPGIKIRQVNTMVEMKFGETLMIAGLLQKQQIATTSKVPILGDMPWVGTFFSRKSFNDSETELVIMVTPELVAPLAANQVPYGGPGQFTETPTDKELYIDNMIEVPSYRNHSPHIQGIAPTTLPSILNPHSSGITPLQPGRNGRFAPAPNQQQQIIPPQPPQLPPAPTTAVKEKTAYRPTSRRRHNRNRYALPVWARKSKPDPFAGPDPARQVGFTTESKNRRNKSTRSQLKNPFKRQSRRQNNSRFNQPSRNFFVPN</sequence>